<proteinExistence type="predicted"/>
<dbReference type="RefSeq" id="WP_160901245.1">
    <property type="nucleotide sequence ID" value="NZ_CP102850.1"/>
</dbReference>
<feature type="domain" description="Flavodoxin-like" evidence="1">
    <location>
        <begin position="5"/>
        <end position="164"/>
    </location>
</feature>
<dbReference type="AlphaFoldDB" id="A0A6L7GMQ2"/>
<keyword evidence="3" id="KW-1185">Reference proteome</keyword>
<dbReference type="InterPro" id="IPR026816">
    <property type="entry name" value="Flavodoxin_dom"/>
</dbReference>
<accession>A0A6L7GMQ2</accession>
<dbReference type="InterPro" id="IPR029039">
    <property type="entry name" value="Flavoprotein-like_sf"/>
</dbReference>
<dbReference type="EMBL" id="WMBR01000001">
    <property type="protein sequence ID" value="MXP21214.1"/>
    <property type="molecule type" value="Genomic_DNA"/>
</dbReference>
<evidence type="ECO:0000313" key="2">
    <source>
        <dbReference type="EMBL" id="MXP21214.1"/>
    </source>
</evidence>
<sequence>MSTTVLVAFASADGSTAEVAERLGEHLRASVPDVSVASVTDHPDPAAFDVVVAGSAIHDGALLPEFVAFVDENEDELRRRPVYLFSLGMGPVLRGPVGAIFRTKVPPTIAALRDRLAAVEYHPFAGRFGRPPQLRIRFLMWVMGARPGDHRDWADVRRWAESIGQRSAAGANA</sequence>
<evidence type="ECO:0000313" key="3">
    <source>
        <dbReference type="Proteomes" id="UP000475545"/>
    </source>
</evidence>
<evidence type="ECO:0000259" key="1">
    <source>
        <dbReference type="PROSITE" id="PS50902"/>
    </source>
</evidence>
<dbReference type="InterPro" id="IPR008254">
    <property type="entry name" value="Flavodoxin/NO_synth"/>
</dbReference>
<dbReference type="Proteomes" id="UP000475545">
    <property type="component" value="Unassembled WGS sequence"/>
</dbReference>
<dbReference type="Gene3D" id="3.40.50.360">
    <property type="match status" value="1"/>
</dbReference>
<dbReference type="SUPFAM" id="SSF52218">
    <property type="entry name" value="Flavoproteins"/>
    <property type="match status" value="1"/>
</dbReference>
<dbReference type="Pfam" id="PF12724">
    <property type="entry name" value="Flavodoxin_5"/>
    <property type="match status" value="1"/>
</dbReference>
<comment type="caution">
    <text evidence="2">The sequence shown here is derived from an EMBL/GenBank/DDBJ whole genome shotgun (WGS) entry which is preliminary data.</text>
</comment>
<gene>
    <name evidence="2" type="ORF">GIY30_07580</name>
</gene>
<dbReference type="PROSITE" id="PS50902">
    <property type="entry name" value="FLAVODOXIN_LIKE"/>
    <property type="match status" value="1"/>
</dbReference>
<dbReference type="GO" id="GO:0010181">
    <property type="term" value="F:FMN binding"/>
    <property type="evidence" value="ECO:0007669"/>
    <property type="project" value="InterPro"/>
</dbReference>
<organism evidence="2 3">
    <name type="scientific">Gordonia mangrovi</name>
    <dbReference type="NCBI Taxonomy" id="2665643"/>
    <lineage>
        <taxon>Bacteria</taxon>
        <taxon>Bacillati</taxon>
        <taxon>Actinomycetota</taxon>
        <taxon>Actinomycetes</taxon>
        <taxon>Mycobacteriales</taxon>
        <taxon>Gordoniaceae</taxon>
        <taxon>Gordonia</taxon>
    </lineage>
</organism>
<protein>
    <recommendedName>
        <fullName evidence="1">Flavodoxin-like domain-containing protein</fullName>
    </recommendedName>
</protein>
<reference evidence="2 3" key="1">
    <citation type="submission" date="2019-11" db="EMBL/GenBank/DDBJ databases">
        <title>Gordonia sp. nov., a novel actinobacterium isolated from mangrove soil in Hainan.</title>
        <authorList>
            <person name="Huang X."/>
            <person name="Xie Y."/>
            <person name="Chu X."/>
            <person name="Xiao K."/>
        </authorList>
    </citation>
    <scope>NUCLEOTIDE SEQUENCE [LARGE SCALE GENOMIC DNA]</scope>
    <source>
        <strain evidence="2 3">HNM0687</strain>
    </source>
</reference>
<name>A0A6L7GMQ2_9ACTN</name>